<dbReference type="EMBL" id="DAKRPA010000223">
    <property type="protein sequence ID" value="DAZ95000.1"/>
    <property type="molecule type" value="Genomic_DNA"/>
</dbReference>
<feature type="compositionally biased region" description="Acidic residues" evidence="1">
    <location>
        <begin position="174"/>
        <end position="194"/>
    </location>
</feature>
<protein>
    <recommendedName>
        <fullName evidence="2">CCD97-like C-terminal domain-containing protein</fullName>
    </recommendedName>
</protein>
<gene>
    <name evidence="3" type="ORF">N0F65_000632</name>
</gene>
<feature type="region of interest" description="Disordered" evidence="1">
    <location>
        <begin position="170"/>
        <end position="202"/>
    </location>
</feature>
<dbReference type="PANTHER" id="PTHR31840">
    <property type="entry name" value="COILED-COIL DOMAIN-CONTAINING PROTEIN 97"/>
    <property type="match status" value="1"/>
</dbReference>
<evidence type="ECO:0000259" key="2">
    <source>
        <dbReference type="Pfam" id="PF09747"/>
    </source>
</evidence>
<feature type="domain" description="CCD97-like C-terminal" evidence="2">
    <location>
        <begin position="63"/>
        <end position="256"/>
    </location>
</feature>
<evidence type="ECO:0000256" key="1">
    <source>
        <dbReference type="SAM" id="MobiDB-lite"/>
    </source>
</evidence>
<evidence type="ECO:0000313" key="4">
    <source>
        <dbReference type="Proteomes" id="UP001146120"/>
    </source>
</evidence>
<sequence length="263" mass="30180">MRFMLEMAHMMATMEADMDPLDAYMSTLEVPDDSAQASNDADWASVRQNRQVRAVDPRIHAKNRRFQRLQQLLAAQASAGSDWYFSDAAMQKRSPALFHFHLGQYMATQGPKPGGDSAPQMALSAFLLSTCDRQDMEARRQQEERTWGAYEAEDHAEEVKRRQLFALFQGHNVEEEEEKDDEEADDATSDEESKEADSRENVSIADRREELIDVMCRRFLDGLDIHDIDYDVIDNDESLDNWDQVERDAEDAYFDDSNSAMTS</sequence>
<reference evidence="3" key="1">
    <citation type="submission" date="2022-11" db="EMBL/GenBank/DDBJ databases">
        <authorList>
            <person name="Morgan W.R."/>
            <person name="Tartar A."/>
        </authorList>
    </citation>
    <scope>NUCLEOTIDE SEQUENCE</scope>
    <source>
        <strain evidence="3">ARSEF 373</strain>
    </source>
</reference>
<comment type="caution">
    <text evidence="3">The sequence shown here is derived from an EMBL/GenBank/DDBJ whole genome shotgun (WGS) entry which is preliminary data.</text>
</comment>
<reference evidence="3" key="2">
    <citation type="journal article" date="2023" name="Microbiol Resour">
        <title>Decontamination and Annotation of the Draft Genome Sequence of the Oomycete Lagenidium giganteum ARSEF 373.</title>
        <authorList>
            <person name="Morgan W.R."/>
            <person name="Tartar A."/>
        </authorList>
    </citation>
    <scope>NUCLEOTIDE SEQUENCE</scope>
    <source>
        <strain evidence="3">ARSEF 373</strain>
    </source>
</reference>
<organism evidence="3 4">
    <name type="scientific">Lagenidium giganteum</name>
    <dbReference type="NCBI Taxonomy" id="4803"/>
    <lineage>
        <taxon>Eukaryota</taxon>
        <taxon>Sar</taxon>
        <taxon>Stramenopiles</taxon>
        <taxon>Oomycota</taxon>
        <taxon>Peronosporomycetes</taxon>
        <taxon>Pythiales</taxon>
        <taxon>Pythiaceae</taxon>
    </lineage>
</organism>
<dbReference type="InterPro" id="IPR040233">
    <property type="entry name" value="CCD97-like_C"/>
</dbReference>
<evidence type="ECO:0000313" key="3">
    <source>
        <dbReference type="EMBL" id="DAZ95000.1"/>
    </source>
</evidence>
<dbReference type="AlphaFoldDB" id="A0AAV2YJ10"/>
<name>A0AAV2YJ10_9STRA</name>
<proteinExistence type="predicted"/>
<dbReference type="InterPro" id="IPR018613">
    <property type="entry name" value="Ccdc97-like"/>
</dbReference>
<dbReference type="PANTHER" id="PTHR31840:SF1">
    <property type="entry name" value="COILED-COIL DOMAIN-CONTAINING PROTEIN 97"/>
    <property type="match status" value="1"/>
</dbReference>
<dbReference type="Proteomes" id="UP001146120">
    <property type="component" value="Unassembled WGS sequence"/>
</dbReference>
<keyword evidence="4" id="KW-1185">Reference proteome</keyword>
<dbReference type="Pfam" id="PF09747">
    <property type="entry name" value="CCD97-like_C"/>
    <property type="match status" value="1"/>
</dbReference>
<accession>A0AAV2YJ10</accession>